<dbReference type="Proteomes" id="UP000012174">
    <property type="component" value="Unassembled WGS sequence"/>
</dbReference>
<dbReference type="Pfam" id="PF02538">
    <property type="entry name" value="Hydantoinase_B"/>
    <property type="match status" value="1"/>
</dbReference>
<feature type="region of interest" description="Disordered" evidence="2">
    <location>
        <begin position="1248"/>
        <end position="1279"/>
    </location>
</feature>
<protein>
    <submittedName>
        <fullName evidence="6">Putative hydantoinase b oxoprolinase protein</fullName>
    </submittedName>
</protein>
<dbReference type="Pfam" id="PF05378">
    <property type="entry name" value="Hydant_A_N"/>
    <property type="match status" value="1"/>
</dbReference>
<dbReference type="InterPro" id="IPR003692">
    <property type="entry name" value="Hydantoinase_B"/>
</dbReference>
<reference evidence="7" key="1">
    <citation type="journal article" date="2013" name="Genome Announc.">
        <title>Draft genome sequence of the grapevine dieback fungus Eutypa lata UCR-EL1.</title>
        <authorList>
            <person name="Blanco-Ulate B."/>
            <person name="Rolshausen P.E."/>
            <person name="Cantu D."/>
        </authorList>
    </citation>
    <scope>NUCLEOTIDE SEQUENCE [LARGE SCALE GENOMIC DNA]</scope>
    <source>
        <strain evidence="7">UCR-EL1</strain>
    </source>
</reference>
<evidence type="ECO:0000259" key="3">
    <source>
        <dbReference type="Pfam" id="PF01968"/>
    </source>
</evidence>
<comment type="similarity">
    <text evidence="1">Belongs to the oxoprolinase family.</text>
</comment>
<dbReference type="InterPro" id="IPR008040">
    <property type="entry name" value="Hydant_A_N"/>
</dbReference>
<proteinExistence type="inferred from homology"/>
<evidence type="ECO:0000313" key="6">
    <source>
        <dbReference type="EMBL" id="EMR68996.1"/>
    </source>
</evidence>
<dbReference type="HOGENOM" id="CLU_002157_0_1_1"/>
<dbReference type="GO" id="GO:0005829">
    <property type="term" value="C:cytosol"/>
    <property type="evidence" value="ECO:0007669"/>
    <property type="project" value="TreeGrafter"/>
</dbReference>
<feature type="domain" description="Hydantoinase B/oxoprolinase" evidence="4">
    <location>
        <begin position="726"/>
        <end position="1257"/>
    </location>
</feature>
<organism evidence="6 7">
    <name type="scientific">Eutypa lata (strain UCR-EL1)</name>
    <name type="common">Grapevine dieback disease fungus</name>
    <name type="synonym">Eutypa armeniacae</name>
    <dbReference type="NCBI Taxonomy" id="1287681"/>
    <lineage>
        <taxon>Eukaryota</taxon>
        <taxon>Fungi</taxon>
        <taxon>Dikarya</taxon>
        <taxon>Ascomycota</taxon>
        <taxon>Pezizomycotina</taxon>
        <taxon>Sordariomycetes</taxon>
        <taxon>Xylariomycetidae</taxon>
        <taxon>Xylariales</taxon>
        <taxon>Diatrypaceae</taxon>
        <taxon>Eutypa</taxon>
    </lineage>
</organism>
<dbReference type="OrthoDB" id="3643at2759"/>
<evidence type="ECO:0000313" key="7">
    <source>
        <dbReference type="Proteomes" id="UP000012174"/>
    </source>
</evidence>
<dbReference type="STRING" id="1287681.M7TGC3"/>
<dbReference type="KEGG" id="ela:UCREL1_3981"/>
<dbReference type="GO" id="GO:0006749">
    <property type="term" value="P:glutathione metabolic process"/>
    <property type="evidence" value="ECO:0007669"/>
    <property type="project" value="TreeGrafter"/>
</dbReference>
<dbReference type="OMA" id="CANSLGW"/>
<accession>M7TGC3</accession>
<dbReference type="GO" id="GO:0017168">
    <property type="term" value="F:5-oxoprolinase (ATP-hydrolyzing) activity"/>
    <property type="evidence" value="ECO:0007669"/>
    <property type="project" value="TreeGrafter"/>
</dbReference>
<evidence type="ECO:0000256" key="2">
    <source>
        <dbReference type="SAM" id="MobiDB-lite"/>
    </source>
</evidence>
<feature type="domain" description="Hydantoinase/oxoprolinase N-terminal" evidence="5">
    <location>
        <begin position="15"/>
        <end position="230"/>
    </location>
</feature>
<sequence>MATTAGAKLGEADIKISIDRGGTFCDVIAQLGDQEPIIFKLLSVDPANYPDAPTEAVRRTLEIFGGAKIPRGEKLDASRVASCRVGTTVATNALLEHKGHRFAFVTTKGFKDVCRIGNQTRPNMFTLAVKKAEALHGTSIEVDERVTIEDYDLNPHKKEFTEADLQEPSLVKTASGEVIRVIKKPDADEVRQQLLDLRSLGYDNLAISFMHSYVYPQHEQLVAKLAREVGFKHVITSHETAPVIKLLIRSSSVSSEAYLYPVIQDYIENFKAGFKVLPKRLDFMCSDGGLKGSDRIRGNEALLSGPAGGVVGVAKSCFDETDGTPLIGFDMGGTSTDVSRFDGKYDFLSETTIAGRSINVSMLNIATVAAGGGSILFARHGLLVVGPESAGAHPGPACYRKGGPLTVADANLFLGRLVVSSFPSIFGPNADQPLDIEIVKSKFKEITDDFNAQTDQNLTPEEVAQGFLNVANETMSRPIRNATEARGFAPEKHNLVSFGGAGGQHACSIADKLGIGRILIHKWSSLLSAYGISQAELQFEAIAPYSGKFSMQALSSIRARLDDLKSKVTRELLSQGANEHSIVFDESLILRYFGSDTTIVISKPDDEDYAKAFIADHLREFAFTLGRDVIVDSIKVRGVGAANDTPRGTSVYEELASLKASTISNANQTGEQPLYVNSAPQAVGVYDLNKISKGSFISGPALVIDETQTILVEPHFQADTAASDINPIQLSVFAHRFMSIAEQMGNTLQRTAISTSIKERLDFSCAIFSPEGELVANAPHVPMHLGSMQMAIKRQHAHWLGKLQPGDVILTNHPQWGGLHLPDITVVSPMFVGDQIAFYLASRGHHSDIGGKGITAMMPESKELWEEGLNVTSMKIVSGGVFLEDDVRAAFDRAGSHPGCSATRRIQDNLSDLKAQTSSNQRGITLLGRLCEEFGLSTVHKYMRGIQANAEVAVRSFFKSLAQGYPEGRVLKAEDQWDDGTKVRLKITINPETGSAIYDFAGSSPHMWGNYNCPPAVTHSSTIYTIRTLIDLDIPLNEGCLTPIDIRLPKNSILDPGPALAVCGCTPASQRVIDTILRAYGRVAASQGCANSLGWGMGGRDPVTGIVHPGWNYGESLGGGSGAGPGWHGESAVHVHSTNTRITDAEVIEKRTAVLVRQFAIRHGSGGKGLWRGGDGIVREIEARVPLKFSILSDSRVRRPYGMEGGGKGARGSNFVWKFDEDGVLVRIQIPGKSSNVLEPGERMEIRTPGGGGWGCPEGLGSGGDVDVDDMPEVDQGLI</sequence>
<name>M7TGC3_EUTLA</name>
<dbReference type="InterPro" id="IPR045079">
    <property type="entry name" value="Oxoprolinase-like"/>
</dbReference>
<gene>
    <name evidence="6" type="ORF">UCREL1_3981</name>
</gene>
<dbReference type="PANTHER" id="PTHR11365">
    <property type="entry name" value="5-OXOPROLINASE RELATED"/>
    <property type="match status" value="1"/>
</dbReference>
<feature type="compositionally biased region" description="Gly residues" evidence="2">
    <location>
        <begin position="1249"/>
        <end position="1264"/>
    </location>
</feature>
<evidence type="ECO:0000259" key="5">
    <source>
        <dbReference type="Pfam" id="PF05378"/>
    </source>
</evidence>
<evidence type="ECO:0000259" key="4">
    <source>
        <dbReference type="Pfam" id="PF02538"/>
    </source>
</evidence>
<dbReference type="EMBL" id="KB706144">
    <property type="protein sequence ID" value="EMR68996.1"/>
    <property type="molecule type" value="Genomic_DNA"/>
</dbReference>
<dbReference type="InterPro" id="IPR002821">
    <property type="entry name" value="Hydantoinase_A"/>
</dbReference>
<dbReference type="AlphaFoldDB" id="M7TGC3"/>
<evidence type="ECO:0000256" key="1">
    <source>
        <dbReference type="ARBA" id="ARBA00010403"/>
    </source>
</evidence>
<dbReference type="eggNOG" id="KOG1939">
    <property type="taxonomic scope" value="Eukaryota"/>
</dbReference>
<dbReference type="Pfam" id="PF01968">
    <property type="entry name" value="Hydantoinase_A"/>
    <property type="match status" value="1"/>
</dbReference>
<feature type="domain" description="Hydantoinase A/oxoprolinase" evidence="3">
    <location>
        <begin position="250"/>
        <end position="539"/>
    </location>
</feature>
<dbReference type="PANTHER" id="PTHR11365:SF2">
    <property type="entry name" value="5-OXOPROLINASE"/>
    <property type="match status" value="1"/>
</dbReference>
<keyword evidence="7" id="KW-1185">Reference proteome</keyword>